<dbReference type="InterPro" id="IPR036259">
    <property type="entry name" value="MFS_trans_sf"/>
</dbReference>
<evidence type="ECO:0000256" key="4">
    <source>
        <dbReference type="ARBA" id="ARBA00022692"/>
    </source>
</evidence>
<comment type="caution">
    <text evidence="9">The sequence shown here is derived from an EMBL/GenBank/DDBJ whole genome shotgun (WGS) entry which is preliminary data.</text>
</comment>
<dbReference type="PRINTS" id="PR01036">
    <property type="entry name" value="TCRTETB"/>
</dbReference>
<feature type="transmembrane region" description="Helical" evidence="7">
    <location>
        <begin position="328"/>
        <end position="347"/>
    </location>
</feature>
<evidence type="ECO:0000256" key="5">
    <source>
        <dbReference type="ARBA" id="ARBA00022989"/>
    </source>
</evidence>
<dbReference type="CDD" id="cd17321">
    <property type="entry name" value="MFS_MMR_MDR_like"/>
    <property type="match status" value="1"/>
</dbReference>
<keyword evidence="10" id="KW-1185">Reference proteome</keyword>
<dbReference type="Proteomes" id="UP000295632">
    <property type="component" value="Unassembled WGS sequence"/>
</dbReference>
<evidence type="ECO:0000256" key="2">
    <source>
        <dbReference type="ARBA" id="ARBA00022448"/>
    </source>
</evidence>
<feature type="transmembrane region" description="Helical" evidence="7">
    <location>
        <begin position="7"/>
        <end position="31"/>
    </location>
</feature>
<proteinExistence type="predicted"/>
<name>A0A4V3D5Q2_9BACI</name>
<feature type="transmembrane region" description="Helical" evidence="7">
    <location>
        <begin position="75"/>
        <end position="92"/>
    </location>
</feature>
<dbReference type="PROSITE" id="PS50850">
    <property type="entry name" value="MFS"/>
    <property type="match status" value="1"/>
</dbReference>
<dbReference type="RefSeq" id="WP_133580088.1">
    <property type="nucleotide sequence ID" value="NZ_SNYJ01000005.1"/>
</dbReference>
<keyword evidence="2" id="KW-0813">Transport</keyword>
<feature type="transmembrane region" description="Helical" evidence="7">
    <location>
        <begin position="159"/>
        <end position="181"/>
    </location>
</feature>
<evidence type="ECO:0000259" key="8">
    <source>
        <dbReference type="PROSITE" id="PS50850"/>
    </source>
</evidence>
<keyword evidence="3" id="KW-1003">Cell membrane</keyword>
<feature type="domain" description="Major facilitator superfamily (MFS) profile" evidence="8">
    <location>
        <begin position="9"/>
        <end position="493"/>
    </location>
</feature>
<organism evidence="9 10">
    <name type="scientific">Aureibacillus halotolerans</name>
    <dbReference type="NCBI Taxonomy" id="1508390"/>
    <lineage>
        <taxon>Bacteria</taxon>
        <taxon>Bacillati</taxon>
        <taxon>Bacillota</taxon>
        <taxon>Bacilli</taxon>
        <taxon>Bacillales</taxon>
        <taxon>Bacillaceae</taxon>
        <taxon>Aureibacillus</taxon>
    </lineage>
</organism>
<dbReference type="PANTHER" id="PTHR42718">
    <property type="entry name" value="MAJOR FACILITATOR SUPERFAMILY MULTIDRUG TRANSPORTER MFSC"/>
    <property type="match status" value="1"/>
</dbReference>
<dbReference type="Gene3D" id="1.20.1250.20">
    <property type="entry name" value="MFS general substrate transporter like domains"/>
    <property type="match status" value="1"/>
</dbReference>
<keyword evidence="5 7" id="KW-1133">Transmembrane helix</keyword>
<dbReference type="InterPro" id="IPR011701">
    <property type="entry name" value="MFS"/>
</dbReference>
<dbReference type="Pfam" id="PF07690">
    <property type="entry name" value="MFS_1"/>
    <property type="match status" value="1"/>
</dbReference>
<reference evidence="9 10" key="1">
    <citation type="submission" date="2019-03" db="EMBL/GenBank/DDBJ databases">
        <title>Genomic Encyclopedia of Type Strains, Phase IV (KMG-IV): sequencing the most valuable type-strain genomes for metagenomic binning, comparative biology and taxonomic classification.</title>
        <authorList>
            <person name="Goeker M."/>
        </authorList>
    </citation>
    <scope>NUCLEOTIDE SEQUENCE [LARGE SCALE GENOMIC DNA]</scope>
    <source>
        <strain evidence="9 10">DSM 28697</strain>
    </source>
</reference>
<evidence type="ECO:0000256" key="6">
    <source>
        <dbReference type="ARBA" id="ARBA00023136"/>
    </source>
</evidence>
<dbReference type="SUPFAM" id="SSF103473">
    <property type="entry name" value="MFS general substrate transporter"/>
    <property type="match status" value="1"/>
</dbReference>
<comment type="subcellular location">
    <subcellularLocation>
        <location evidence="1">Cell membrane</location>
        <topology evidence="1">Multi-pass membrane protein</topology>
    </subcellularLocation>
</comment>
<evidence type="ECO:0000256" key="7">
    <source>
        <dbReference type="SAM" id="Phobius"/>
    </source>
</evidence>
<dbReference type="InterPro" id="IPR020846">
    <property type="entry name" value="MFS_dom"/>
</dbReference>
<dbReference type="GO" id="GO:0022857">
    <property type="term" value="F:transmembrane transporter activity"/>
    <property type="evidence" value="ECO:0007669"/>
    <property type="project" value="InterPro"/>
</dbReference>
<feature type="transmembrane region" description="Helical" evidence="7">
    <location>
        <begin position="193"/>
        <end position="212"/>
    </location>
</feature>
<keyword evidence="6 7" id="KW-0472">Membrane</keyword>
<feature type="transmembrane region" description="Helical" evidence="7">
    <location>
        <begin position="399"/>
        <end position="422"/>
    </location>
</feature>
<feature type="transmembrane region" description="Helical" evidence="7">
    <location>
        <begin position="133"/>
        <end position="153"/>
    </location>
</feature>
<accession>A0A4V3D5Q2</accession>
<dbReference type="AlphaFoldDB" id="A0A4V3D5Q2"/>
<feature type="transmembrane region" description="Helical" evidence="7">
    <location>
        <begin position="353"/>
        <end position="378"/>
    </location>
</feature>
<protein>
    <submittedName>
        <fullName evidence="9">DHA2 family multidrug resistance protein-like MFS transporter</fullName>
    </submittedName>
</protein>
<dbReference type="GO" id="GO:0005886">
    <property type="term" value="C:plasma membrane"/>
    <property type="evidence" value="ECO:0007669"/>
    <property type="project" value="UniProtKB-SubCell"/>
</dbReference>
<dbReference type="EMBL" id="SNYJ01000005">
    <property type="protein sequence ID" value="TDQ40907.1"/>
    <property type="molecule type" value="Genomic_DNA"/>
</dbReference>
<dbReference type="PANTHER" id="PTHR42718:SF47">
    <property type="entry name" value="METHYL VIOLOGEN RESISTANCE PROTEIN SMVA"/>
    <property type="match status" value="1"/>
</dbReference>
<feature type="transmembrane region" description="Helical" evidence="7">
    <location>
        <begin position="98"/>
        <end position="121"/>
    </location>
</feature>
<feature type="transmembrane region" description="Helical" evidence="7">
    <location>
        <begin position="263"/>
        <end position="284"/>
    </location>
</feature>
<dbReference type="OrthoDB" id="9781469at2"/>
<evidence type="ECO:0000313" key="9">
    <source>
        <dbReference type="EMBL" id="TDQ40907.1"/>
    </source>
</evidence>
<dbReference type="Gene3D" id="1.20.1720.10">
    <property type="entry name" value="Multidrug resistance protein D"/>
    <property type="match status" value="1"/>
</dbReference>
<evidence type="ECO:0000256" key="1">
    <source>
        <dbReference type="ARBA" id="ARBA00004651"/>
    </source>
</evidence>
<feature type="transmembrane region" description="Helical" evidence="7">
    <location>
        <begin position="46"/>
        <end position="63"/>
    </location>
</feature>
<sequence>MTKLQRWLVLGTVSSALFLIVVDMTILYTALPALTHDLAATASEKLWIVNVYSLIVAGLLPALGSLGDRFGHKRLFTLGLITFGIASVMAAFSPTPEVLIASRVFLAIGAAMSMPATLSIIRFTFTDDRERSLAIGIWASVASGGAALGPLIGGLLLEHFWWGSVFLVNVPVVLIAILLTIRFVPKQAGDRSTTWDLIGSVQILVGLVAVVFAVKELSKRDGSLLTMFIAAIIGFIAIVLFIRRQQRIQAPLIDLTLFRNVRFVTGVLTALMSSFTLMGMQYVFTQQLQLVEGLTPLQAGLFTLSIAAASFLSSTFIGAIINASNTLNIQWLSLMTAGVGMGAYLFAADSSVVIQVVCLVIFGLGVGSGMTAASSSIINNAPVEKAGMASSIEEVAFELGAAIGIAILGSVASFIYTASFILPEGISNVPANVRDSLDEAILSSEQLPDSTANAIITTGKEAFNQAFHAVLITGSILLIVTALTIIVLRRKLKHETSESQYE</sequence>
<feature type="transmembrane region" description="Helical" evidence="7">
    <location>
        <begin position="299"/>
        <end position="321"/>
    </location>
</feature>
<evidence type="ECO:0000313" key="10">
    <source>
        <dbReference type="Proteomes" id="UP000295632"/>
    </source>
</evidence>
<feature type="transmembrane region" description="Helical" evidence="7">
    <location>
        <begin position="224"/>
        <end position="242"/>
    </location>
</feature>
<feature type="transmembrane region" description="Helical" evidence="7">
    <location>
        <begin position="466"/>
        <end position="488"/>
    </location>
</feature>
<keyword evidence="4 7" id="KW-0812">Transmembrane</keyword>
<evidence type="ECO:0000256" key="3">
    <source>
        <dbReference type="ARBA" id="ARBA00022475"/>
    </source>
</evidence>
<gene>
    <name evidence="9" type="ORF">EV213_105253</name>
</gene>